<dbReference type="InterPro" id="IPR020904">
    <property type="entry name" value="Sc_DH/Rdtase_CS"/>
</dbReference>
<dbReference type="PANTHER" id="PTHR43490:SF99">
    <property type="entry name" value="SHORT-CHAIN DEHYDROGENASE_REDUCTASE"/>
    <property type="match status" value="1"/>
</dbReference>
<reference evidence="5 6" key="1">
    <citation type="submission" date="2016-09" db="EMBL/GenBank/DDBJ databases">
        <title>Rhizobium oryziradicis sp. nov., isolated from the root of rice.</title>
        <authorList>
            <person name="Zhao J."/>
            <person name="Zhang X."/>
        </authorList>
    </citation>
    <scope>NUCLEOTIDE SEQUENCE [LARGE SCALE GENOMIC DNA]</scope>
    <source>
        <strain evidence="5 6">N19</strain>
    </source>
</reference>
<gene>
    <name evidence="5" type="ORF">BJF95_08665</name>
</gene>
<keyword evidence="2" id="KW-0521">NADP</keyword>
<evidence type="ECO:0000256" key="2">
    <source>
        <dbReference type="ARBA" id="ARBA00022857"/>
    </source>
</evidence>
<evidence type="ECO:0000256" key="3">
    <source>
        <dbReference type="ARBA" id="ARBA00023002"/>
    </source>
</evidence>
<dbReference type="Proteomes" id="UP000186894">
    <property type="component" value="Unassembled WGS sequence"/>
</dbReference>
<evidence type="ECO:0000313" key="5">
    <source>
        <dbReference type="EMBL" id="OLP44571.1"/>
    </source>
</evidence>
<dbReference type="STRING" id="1867956.BJF95_08665"/>
<protein>
    <submittedName>
        <fullName evidence="5">Short-chain dehydrogenase</fullName>
    </submittedName>
</protein>
<dbReference type="OrthoDB" id="9785826at2"/>
<dbReference type="PROSITE" id="PS00061">
    <property type="entry name" value="ADH_SHORT"/>
    <property type="match status" value="1"/>
</dbReference>
<keyword evidence="3" id="KW-0560">Oxidoreductase</keyword>
<keyword evidence="6" id="KW-1185">Reference proteome</keyword>
<dbReference type="InterPro" id="IPR036291">
    <property type="entry name" value="NAD(P)-bd_dom_sf"/>
</dbReference>
<comment type="caution">
    <text evidence="5">The sequence shown here is derived from an EMBL/GenBank/DDBJ whole genome shotgun (WGS) entry which is preliminary data.</text>
</comment>
<dbReference type="RefSeq" id="WP_075640082.1">
    <property type="nucleotide sequence ID" value="NZ_MKIM01000027.1"/>
</dbReference>
<dbReference type="InterPro" id="IPR002347">
    <property type="entry name" value="SDR_fam"/>
</dbReference>
<sequence length="248" mass="26031">MNHISNIALITGANKGIGFAIARQLGASGHMVWLGCRDMSRGEVAARSLRDEGIDARAVQLNVTDDTSVTKAAKTIEQAVGHVDVLVNNAGLMFAEAPSLSSESIDEIKQMFDANVFGVLRVTQAFLPLLRKSSAARIVMMSSGLSSLSDALDMRSETWSVGFGGYCASKTALNMLTVKLAKELDREGIKVNAVDPGLTSTDMTGNGPGHSAEEGARPAVALANIHAYGPSAGFFACSTTGDLVSKPW</sequence>
<accession>A0A1Q8ZRQ2</accession>
<proteinExistence type="inferred from homology"/>
<dbReference type="PRINTS" id="PR00080">
    <property type="entry name" value="SDRFAMILY"/>
</dbReference>
<comment type="similarity">
    <text evidence="1 4">Belongs to the short-chain dehydrogenases/reductases (SDR) family.</text>
</comment>
<organism evidence="5 6">
    <name type="scientific">Rhizobium oryziradicis</name>
    <dbReference type="NCBI Taxonomy" id="1867956"/>
    <lineage>
        <taxon>Bacteria</taxon>
        <taxon>Pseudomonadati</taxon>
        <taxon>Pseudomonadota</taxon>
        <taxon>Alphaproteobacteria</taxon>
        <taxon>Hyphomicrobiales</taxon>
        <taxon>Rhizobiaceae</taxon>
        <taxon>Rhizobium/Agrobacterium group</taxon>
        <taxon>Rhizobium</taxon>
    </lineage>
</organism>
<dbReference type="PANTHER" id="PTHR43490">
    <property type="entry name" value="(+)-NEOMENTHOL DEHYDROGENASE"/>
    <property type="match status" value="1"/>
</dbReference>
<evidence type="ECO:0000313" key="6">
    <source>
        <dbReference type="Proteomes" id="UP000186894"/>
    </source>
</evidence>
<dbReference type="Gene3D" id="3.40.50.720">
    <property type="entry name" value="NAD(P)-binding Rossmann-like Domain"/>
    <property type="match status" value="1"/>
</dbReference>
<dbReference type="PRINTS" id="PR00081">
    <property type="entry name" value="GDHRDH"/>
</dbReference>
<dbReference type="EMBL" id="MKIM01000027">
    <property type="protein sequence ID" value="OLP44571.1"/>
    <property type="molecule type" value="Genomic_DNA"/>
</dbReference>
<evidence type="ECO:0000256" key="1">
    <source>
        <dbReference type="ARBA" id="ARBA00006484"/>
    </source>
</evidence>
<dbReference type="AlphaFoldDB" id="A0A1Q8ZRQ2"/>
<evidence type="ECO:0000256" key="4">
    <source>
        <dbReference type="RuleBase" id="RU000363"/>
    </source>
</evidence>
<dbReference type="GO" id="GO:0016491">
    <property type="term" value="F:oxidoreductase activity"/>
    <property type="evidence" value="ECO:0007669"/>
    <property type="project" value="UniProtKB-KW"/>
</dbReference>
<dbReference type="SUPFAM" id="SSF51735">
    <property type="entry name" value="NAD(P)-binding Rossmann-fold domains"/>
    <property type="match status" value="1"/>
</dbReference>
<dbReference type="Pfam" id="PF00106">
    <property type="entry name" value="adh_short"/>
    <property type="match status" value="1"/>
</dbReference>
<name>A0A1Q8ZRQ2_9HYPH</name>